<dbReference type="GO" id="GO:0005524">
    <property type="term" value="F:ATP binding"/>
    <property type="evidence" value="ECO:0007669"/>
    <property type="project" value="UniProtKB-KW"/>
</dbReference>
<evidence type="ECO:0000259" key="12">
    <source>
        <dbReference type="PROSITE" id="PS51481"/>
    </source>
</evidence>
<evidence type="ECO:0000313" key="14">
    <source>
        <dbReference type="Proteomes" id="UP000639643"/>
    </source>
</evidence>
<dbReference type="PROSITE" id="PS51480">
    <property type="entry name" value="DHAL"/>
    <property type="match status" value="1"/>
</dbReference>
<keyword evidence="5" id="KW-0547">Nucleotide-binding</keyword>
<dbReference type="PROSITE" id="PS51481">
    <property type="entry name" value="DHAK"/>
    <property type="match status" value="1"/>
</dbReference>
<comment type="similarity">
    <text evidence="3">Belongs to the dihydroxyacetone kinase (DAK) family.</text>
</comment>
<dbReference type="Gene3D" id="3.40.50.10440">
    <property type="entry name" value="Dihydroxyacetone kinase, domain 1"/>
    <property type="match status" value="1"/>
</dbReference>
<keyword evidence="6 13" id="KW-0418">Kinase</keyword>
<evidence type="ECO:0000256" key="10">
    <source>
        <dbReference type="ARBA" id="ARBA00048898"/>
    </source>
</evidence>
<dbReference type="PANTHER" id="PTHR28629">
    <property type="entry name" value="TRIOKINASE/FMN CYCLASE"/>
    <property type="match status" value="1"/>
</dbReference>
<dbReference type="GO" id="GO:0050354">
    <property type="term" value="F:triokinase activity"/>
    <property type="evidence" value="ECO:0007669"/>
    <property type="project" value="UniProtKB-EC"/>
</dbReference>
<feature type="domain" description="DhaK" evidence="12">
    <location>
        <begin position="11"/>
        <end position="368"/>
    </location>
</feature>
<comment type="catalytic activity">
    <reaction evidence="10">
        <text>dihydroxyacetone + ATP = dihydroxyacetone phosphate + ADP + H(+)</text>
        <dbReference type="Rhea" id="RHEA:15773"/>
        <dbReference type="ChEBI" id="CHEBI:15378"/>
        <dbReference type="ChEBI" id="CHEBI:16016"/>
        <dbReference type="ChEBI" id="CHEBI:30616"/>
        <dbReference type="ChEBI" id="CHEBI:57642"/>
        <dbReference type="ChEBI" id="CHEBI:456216"/>
        <dbReference type="EC" id="2.7.1.29"/>
    </reaction>
</comment>
<dbReference type="Proteomes" id="UP000639643">
    <property type="component" value="Unassembled WGS sequence"/>
</dbReference>
<evidence type="ECO:0000313" key="13">
    <source>
        <dbReference type="EMBL" id="KAF6828867.1"/>
    </source>
</evidence>
<comment type="function">
    <text evidence="1">Catalyzes both the phosphorylation of dihydroxyacetone and of glyceraldehyde.</text>
</comment>
<dbReference type="GO" id="GO:0005829">
    <property type="term" value="C:cytosol"/>
    <property type="evidence" value="ECO:0007669"/>
    <property type="project" value="TreeGrafter"/>
</dbReference>
<evidence type="ECO:0000256" key="4">
    <source>
        <dbReference type="ARBA" id="ARBA00022679"/>
    </source>
</evidence>
<keyword evidence="4" id="KW-0808">Transferase</keyword>
<dbReference type="InterPro" id="IPR050861">
    <property type="entry name" value="Dihydroxyacetone_Kinase"/>
</dbReference>
<dbReference type="AlphaFoldDB" id="A0A8H6KC08"/>
<evidence type="ECO:0000256" key="9">
    <source>
        <dbReference type="ARBA" id="ARBA00047974"/>
    </source>
</evidence>
<dbReference type="Gene3D" id="1.25.40.340">
    <property type="match status" value="1"/>
</dbReference>
<evidence type="ECO:0000256" key="8">
    <source>
        <dbReference type="ARBA" id="ARBA00022840"/>
    </source>
</evidence>
<dbReference type="SMART" id="SM01120">
    <property type="entry name" value="Dak2"/>
    <property type="match status" value="1"/>
</dbReference>
<keyword evidence="7" id="KW-0319">Glycerol metabolism</keyword>
<organism evidence="13 14">
    <name type="scientific">Colletotrichum musicola</name>
    <dbReference type="NCBI Taxonomy" id="2175873"/>
    <lineage>
        <taxon>Eukaryota</taxon>
        <taxon>Fungi</taxon>
        <taxon>Dikarya</taxon>
        <taxon>Ascomycota</taxon>
        <taxon>Pezizomycotina</taxon>
        <taxon>Sordariomycetes</taxon>
        <taxon>Hypocreomycetidae</taxon>
        <taxon>Glomerellales</taxon>
        <taxon>Glomerellaceae</taxon>
        <taxon>Colletotrichum</taxon>
        <taxon>Colletotrichum orchidearum species complex</taxon>
    </lineage>
</organism>
<comment type="caution">
    <text evidence="13">The sequence shown here is derived from an EMBL/GenBank/DDBJ whole genome shotgun (WGS) entry which is preliminary data.</text>
</comment>
<dbReference type="GO" id="GO:0019588">
    <property type="term" value="P:anaerobic glycerol catabolic process"/>
    <property type="evidence" value="ECO:0007669"/>
    <property type="project" value="UniProtKB-UniPathway"/>
</dbReference>
<dbReference type="FunFam" id="3.40.50.10440:FF:000001">
    <property type="entry name" value="Dihydroxyacetone kinase, DhaK subunit"/>
    <property type="match status" value="1"/>
</dbReference>
<dbReference type="InterPro" id="IPR004007">
    <property type="entry name" value="DhaL_dom"/>
</dbReference>
<evidence type="ECO:0000256" key="1">
    <source>
        <dbReference type="ARBA" id="ARBA00003264"/>
    </source>
</evidence>
<dbReference type="Pfam" id="PF02733">
    <property type="entry name" value="Dak1"/>
    <property type="match status" value="1"/>
</dbReference>
<dbReference type="SUPFAM" id="SSF101473">
    <property type="entry name" value="DhaL-like"/>
    <property type="match status" value="1"/>
</dbReference>
<sequence length="615" mass="63893">MATKHYFPDTAANTLVPRALRALVSANPHLVLNEAERVVANSRNDRSAVSIIGGGGSGHEPAWSGFVGEGLLSAVACGDIFASPSTKQVLEAMRLAPSDEGSILLITNYTGDRLHFGLAAERAKASGLSNNVVVLPATDDVSIGRSRSSRVGRRGMPGHILSEFCHGSRSILLLTISVAMKILSAAAAEKYSFDNCVAIGRAVNDQTVSIGSALDHCHVPGRQFQSLAADACALGAGIHNEPAQQLLTPFPSVKDLVESMLKLLCDPNDAERAFVTFESGDEVTLLINNYGGLSILELGALTDEVQTQLASSWGIKPCRTLTGAFETSLNAPGFSVSLVNISAAARQSKTTAGELLNLLDRPTTAVSWPNIIRADAHTGGDVVDPNDDTNASASARSDVQIKVDPALLENSVRSGCEKAIAAEPQLTKWDMVMGDGDCGEAVKGLCESLLRNLDNGVAKSGSVLSFLGSTLQAVDDMGGTLGAILGILLSAYSSSLQANAQADPAAAASPSATLYAKSLASAVESLKSHTAAREGDRTVMDVLLPFADKFAESGDFAAAVNVAAEKAEATRYLKARFGRATYVGDAAGQELPDPGAWALYEILSGMAKGLGIAAA</sequence>
<dbReference type="Gene3D" id="3.30.1180.20">
    <property type="entry name" value="Dihydroxyacetone kinase, domain 2"/>
    <property type="match status" value="1"/>
</dbReference>
<dbReference type="PANTHER" id="PTHR28629:SF1">
    <property type="entry name" value="YALI0F01606P"/>
    <property type="match status" value="1"/>
</dbReference>
<evidence type="ECO:0000256" key="6">
    <source>
        <dbReference type="ARBA" id="ARBA00022777"/>
    </source>
</evidence>
<dbReference type="GO" id="GO:0004371">
    <property type="term" value="F:glycerone kinase activity"/>
    <property type="evidence" value="ECO:0007669"/>
    <property type="project" value="UniProtKB-EC"/>
</dbReference>
<keyword evidence="8" id="KW-0067">ATP-binding</keyword>
<proteinExistence type="inferred from homology"/>
<dbReference type="InterPro" id="IPR004006">
    <property type="entry name" value="DhaK_dom"/>
</dbReference>
<feature type="domain" description="DhaL" evidence="11">
    <location>
        <begin position="406"/>
        <end position="608"/>
    </location>
</feature>
<comment type="catalytic activity">
    <reaction evidence="9">
        <text>D-glyceraldehyde + ATP = D-glyceraldehyde 3-phosphate + ADP + H(+)</text>
        <dbReference type="Rhea" id="RHEA:13941"/>
        <dbReference type="ChEBI" id="CHEBI:15378"/>
        <dbReference type="ChEBI" id="CHEBI:17378"/>
        <dbReference type="ChEBI" id="CHEBI:30616"/>
        <dbReference type="ChEBI" id="CHEBI:59776"/>
        <dbReference type="ChEBI" id="CHEBI:456216"/>
        <dbReference type="EC" id="2.7.1.28"/>
    </reaction>
</comment>
<accession>A0A8H6KC08</accession>
<evidence type="ECO:0000256" key="7">
    <source>
        <dbReference type="ARBA" id="ARBA00022798"/>
    </source>
</evidence>
<evidence type="ECO:0000259" key="11">
    <source>
        <dbReference type="PROSITE" id="PS51480"/>
    </source>
</evidence>
<comment type="pathway">
    <text evidence="2">Polyol metabolism; glycerol fermentation; glycerone phosphate from glycerol (oxidative route): step 2/2.</text>
</comment>
<evidence type="ECO:0000256" key="2">
    <source>
        <dbReference type="ARBA" id="ARBA00004778"/>
    </source>
</evidence>
<protein>
    <submittedName>
        <fullName evidence="13">Dihydroxyacetone kinase</fullName>
    </submittedName>
</protein>
<dbReference type="FunFam" id="3.30.1180.20:FF:000001">
    <property type="entry name" value="Dihydroxyacetone kinase 1"/>
    <property type="match status" value="1"/>
</dbReference>
<evidence type="ECO:0000256" key="3">
    <source>
        <dbReference type="ARBA" id="ARBA00008757"/>
    </source>
</evidence>
<name>A0A8H6KC08_9PEZI</name>
<keyword evidence="14" id="KW-1185">Reference proteome</keyword>
<dbReference type="SUPFAM" id="SSF82549">
    <property type="entry name" value="DAK1/DegV-like"/>
    <property type="match status" value="1"/>
</dbReference>
<gene>
    <name evidence="13" type="ORF">CMUS01_08404</name>
</gene>
<dbReference type="UniPathway" id="UPA00617">
    <property type="reaction ID" value="UER00669"/>
</dbReference>
<evidence type="ECO:0000256" key="5">
    <source>
        <dbReference type="ARBA" id="ARBA00022741"/>
    </source>
</evidence>
<dbReference type="InterPro" id="IPR036117">
    <property type="entry name" value="DhaL_dom_sf"/>
</dbReference>
<dbReference type="EMBL" id="WIGM01000326">
    <property type="protein sequence ID" value="KAF6828867.1"/>
    <property type="molecule type" value="Genomic_DNA"/>
</dbReference>
<dbReference type="Pfam" id="PF02734">
    <property type="entry name" value="Dak2"/>
    <property type="match status" value="1"/>
</dbReference>
<reference evidence="13" key="1">
    <citation type="journal article" date="2020" name="Phytopathology">
        <title>Genome Sequence Resources of Colletotrichum truncatum, C. plurivorum, C. musicola, and C. sojae: Four Species Pathogenic to Soybean (Glycine max).</title>
        <authorList>
            <person name="Rogerio F."/>
            <person name="Boufleur T.R."/>
            <person name="Ciampi-Guillardi M."/>
            <person name="Sukno S.A."/>
            <person name="Thon M.R."/>
            <person name="Massola Junior N.S."/>
            <person name="Baroncelli R."/>
        </authorList>
    </citation>
    <scope>NUCLEOTIDE SEQUENCE</scope>
    <source>
        <strain evidence="13">LFN0074</strain>
    </source>
</reference>
<dbReference type="OrthoDB" id="1724672at2759"/>